<dbReference type="GO" id="GO:0046872">
    <property type="term" value="F:metal ion binding"/>
    <property type="evidence" value="ECO:0007669"/>
    <property type="project" value="UniProtKB-KW"/>
</dbReference>
<comment type="cofactor">
    <cofactor evidence="1">
        <name>thiamine diphosphate</name>
        <dbReference type="ChEBI" id="CHEBI:58937"/>
    </cofactor>
</comment>
<dbReference type="GO" id="GO:0030976">
    <property type="term" value="F:thiamine pyrophosphate binding"/>
    <property type="evidence" value="ECO:0007669"/>
    <property type="project" value="InterPro"/>
</dbReference>
<dbReference type="PANTHER" id="PTHR43710">
    <property type="entry name" value="2-HYDROXYACYL-COA LYASE"/>
    <property type="match status" value="1"/>
</dbReference>
<dbReference type="AlphaFoldDB" id="A0A8C1DDA4"/>
<dbReference type="PANTHER" id="PTHR43710:SF2">
    <property type="entry name" value="2-HYDROXYACYL-COA LYASE 1"/>
    <property type="match status" value="1"/>
</dbReference>
<reference evidence="5" key="2">
    <citation type="submission" date="2025-09" db="UniProtKB">
        <authorList>
            <consortium name="Ensembl"/>
        </authorList>
    </citation>
    <scope>IDENTIFICATION</scope>
</reference>
<accession>A0A8C1DDA4</accession>
<dbReference type="GO" id="GO:0016829">
    <property type="term" value="F:lyase activity"/>
    <property type="evidence" value="ECO:0007669"/>
    <property type="project" value="UniProtKB-KW"/>
</dbReference>
<dbReference type="InterPro" id="IPR045025">
    <property type="entry name" value="HACL1-like"/>
</dbReference>
<sequence length="89" mass="9655">MRNEQAVSLSTVWVFLLPGPVCLVVSGPGLIHALGGHLMPVIVIGGSSDRNQETTGAFQEFPQVGVLHRHSWRDGDCQNRPGQCQVSFM</sequence>
<name>A0A8C1DDA4_CYPCA</name>
<dbReference type="GO" id="GO:0001561">
    <property type="term" value="P:fatty acid alpha-oxidation"/>
    <property type="evidence" value="ECO:0007669"/>
    <property type="project" value="TreeGrafter"/>
</dbReference>
<dbReference type="GO" id="GO:0005777">
    <property type="term" value="C:peroxisome"/>
    <property type="evidence" value="ECO:0007669"/>
    <property type="project" value="TreeGrafter"/>
</dbReference>
<evidence type="ECO:0000313" key="5">
    <source>
        <dbReference type="Ensembl" id="ENSCCRP00000057745.2"/>
    </source>
</evidence>
<organism evidence="5 6">
    <name type="scientific">Cyprinus carpio carpio</name>
    <dbReference type="NCBI Taxonomy" id="630221"/>
    <lineage>
        <taxon>Eukaryota</taxon>
        <taxon>Metazoa</taxon>
        <taxon>Chordata</taxon>
        <taxon>Craniata</taxon>
        <taxon>Vertebrata</taxon>
        <taxon>Euteleostomi</taxon>
        <taxon>Actinopterygii</taxon>
        <taxon>Neopterygii</taxon>
        <taxon>Teleostei</taxon>
        <taxon>Ostariophysi</taxon>
        <taxon>Cypriniformes</taxon>
        <taxon>Cyprinidae</taxon>
        <taxon>Cyprininae</taxon>
        <taxon>Cyprinus</taxon>
    </lineage>
</organism>
<evidence type="ECO:0000256" key="3">
    <source>
        <dbReference type="ARBA" id="ARBA00022842"/>
    </source>
</evidence>
<keyword evidence="6" id="KW-1185">Reference proteome</keyword>
<evidence type="ECO:0000256" key="2">
    <source>
        <dbReference type="ARBA" id="ARBA00022723"/>
    </source>
</evidence>
<protein>
    <submittedName>
        <fullName evidence="5">Uncharacterized protein</fullName>
    </submittedName>
</protein>
<evidence type="ECO:0000256" key="4">
    <source>
        <dbReference type="ARBA" id="ARBA00023239"/>
    </source>
</evidence>
<dbReference type="Proteomes" id="UP001108240">
    <property type="component" value="Unplaced"/>
</dbReference>
<keyword evidence="2" id="KW-0479">Metal-binding</keyword>
<evidence type="ECO:0000256" key="1">
    <source>
        <dbReference type="ARBA" id="ARBA00001964"/>
    </source>
</evidence>
<evidence type="ECO:0000313" key="6">
    <source>
        <dbReference type="Proteomes" id="UP001108240"/>
    </source>
</evidence>
<keyword evidence="4" id="KW-0456">Lyase</keyword>
<proteinExistence type="predicted"/>
<dbReference type="CDD" id="cd07035">
    <property type="entry name" value="TPP_PYR_POX_like"/>
    <property type="match status" value="1"/>
</dbReference>
<reference evidence="5" key="1">
    <citation type="submission" date="2025-08" db="UniProtKB">
        <authorList>
            <consortium name="Ensembl"/>
        </authorList>
    </citation>
    <scope>IDENTIFICATION</scope>
</reference>
<keyword evidence="3" id="KW-0460">Magnesium</keyword>
<dbReference type="Ensembl" id="ENSCCRT00000062605.2">
    <property type="protein sequence ID" value="ENSCCRP00000057745.2"/>
    <property type="gene ID" value="ENSCCRG00000030998.2"/>
</dbReference>